<dbReference type="Proteomes" id="UP001623330">
    <property type="component" value="Unassembled WGS sequence"/>
</dbReference>
<feature type="compositionally biased region" description="Polar residues" evidence="1">
    <location>
        <begin position="64"/>
        <end position="97"/>
    </location>
</feature>
<dbReference type="Gene3D" id="1.10.10.60">
    <property type="entry name" value="Homeodomain-like"/>
    <property type="match status" value="1"/>
</dbReference>
<dbReference type="PANTHER" id="PTHR22929:SF0">
    <property type="entry name" value="TRANSCRIPTION FACTOR TFIIIB COMPONENT B'' HOMOLOG"/>
    <property type="match status" value="1"/>
</dbReference>
<feature type="compositionally biased region" description="Basic and acidic residues" evidence="1">
    <location>
        <begin position="202"/>
        <end position="234"/>
    </location>
</feature>
<dbReference type="InterPro" id="IPR039467">
    <property type="entry name" value="TFIIIB_B''_Myb"/>
</dbReference>
<dbReference type="InterPro" id="IPR001005">
    <property type="entry name" value="SANT/Myb"/>
</dbReference>
<evidence type="ECO:0000313" key="4">
    <source>
        <dbReference type="Proteomes" id="UP001623330"/>
    </source>
</evidence>
<feature type="compositionally biased region" description="Low complexity" evidence="1">
    <location>
        <begin position="118"/>
        <end position="127"/>
    </location>
</feature>
<feature type="region of interest" description="Disordered" evidence="1">
    <location>
        <begin position="1"/>
        <end position="234"/>
    </location>
</feature>
<dbReference type="SMART" id="SM00717">
    <property type="entry name" value="SANT"/>
    <property type="match status" value="1"/>
</dbReference>
<dbReference type="PANTHER" id="PTHR22929">
    <property type="entry name" value="RNA POLYMERASE III TRANSCRIPTION INITIATION FACTOR B"/>
    <property type="match status" value="1"/>
</dbReference>
<dbReference type="Pfam" id="PF15963">
    <property type="entry name" value="Myb_DNA-bind_7"/>
    <property type="match status" value="1"/>
</dbReference>
<dbReference type="CDD" id="cd00167">
    <property type="entry name" value="SANT"/>
    <property type="match status" value="1"/>
</dbReference>
<gene>
    <name evidence="3" type="ORF">RNJ44_01261</name>
</gene>
<evidence type="ECO:0000259" key="2">
    <source>
        <dbReference type="PROSITE" id="PS51293"/>
    </source>
</evidence>
<evidence type="ECO:0000313" key="3">
    <source>
        <dbReference type="EMBL" id="KAL3230812.1"/>
    </source>
</evidence>
<dbReference type="SUPFAM" id="SSF46689">
    <property type="entry name" value="Homeodomain-like"/>
    <property type="match status" value="1"/>
</dbReference>
<comment type="caution">
    <text evidence="3">The sequence shown here is derived from an EMBL/GenBank/DDBJ whole genome shotgun (WGS) entry which is preliminary data.</text>
</comment>
<dbReference type="PIRSF" id="PIRSF037327">
    <property type="entry name" value="TFIIIB_Bdp1_fun"/>
    <property type="match status" value="1"/>
</dbReference>
<feature type="region of interest" description="Disordered" evidence="1">
    <location>
        <begin position="511"/>
        <end position="530"/>
    </location>
</feature>
<dbReference type="InterPro" id="IPR009057">
    <property type="entry name" value="Homeodomain-like_sf"/>
</dbReference>
<reference evidence="3 4" key="1">
    <citation type="submission" date="2024-05" db="EMBL/GenBank/DDBJ databases">
        <title>Long read based assembly of the Candida bracarensis genome reveals expanded adhesin content.</title>
        <authorList>
            <person name="Marcet-Houben M."/>
            <person name="Ksiezopolska E."/>
            <person name="Gabaldon T."/>
        </authorList>
    </citation>
    <scope>NUCLEOTIDE SEQUENCE [LARGE SCALE GENOMIC DNA]</scope>
    <source>
        <strain evidence="3 4">CBM6</strain>
    </source>
</reference>
<feature type="compositionally biased region" description="Polar residues" evidence="1">
    <location>
        <begin position="161"/>
        <end position="172"/>
    </location>
</feature>
<dbReference type="InterPro" id="IPR017174">
    <property type="entry name" value="Bdp1_fungi"/>
</dbReference>
<feature type="domain" description="SANT" evidence="2">
    <location>
        <begin position="402"/>
        <end position="453"/>
    </location>
</feature>
<dbReference type="EMBL" id="JBEVYD010000009">
    <property type="protein sequence ID" value="KAL3230812.1"/>
    <property type="molecule type" value="Genomic_DNA"/>
</dbReference>
<feature type="compositionally biased region" description="Basic and acidic residues" evidence="1">
    <location>
        <begin position="511"/>
        <end position="525"/>
    </location>
</feature>
<evidence type="ECO:0000256" key="1">
    <source>
        <dbReference type="SAM" id="MobiDB-lite"/>
    </source>
</evidence>
<sequence length="570" mass="64575">MSSIVNKSGVRFAPKVRQRRTAAAPPVAPTPSILLNKNDETSDLQEATLHEDDPHAISKDMNVRTDSFPDTSSTAVADSQDPLSQSTQVGSRLSVPNNGRAMSITSTSPFPGRRSSRLDSLSGNSNRITFKSPYGSTSETPTERRLSTISNDSLNKRMRLNSITAESDPTLQSLKKRRLSSKGSIAKRGSSSHRISVVSKIEPPRDKSASPTDIEGRSRDGSIDHTESGSDKKLAVRTIKQIPRNITDEDSSNYQIDEEHFTMAELCKPYLPIGEISENFERAQEAAKAKLERRKQRKQLRERAKTEFRSIYSLNKEEIEAEKSKRLAHQKVLEAEENAINAQPTADSAIRVKIIDGKMAVDDESLVLDRHSLASAGNAMKERKDDNPFENLYNSATYGKGSFTDPWTSEELIKFYKALSMWGTDFNLIAQMYPYRTRKQVKAKFINEEKKHPIMIELALRSKLPPKFDEYCSDIKKEIGTVEDFNKKIEELQRQHEEHFKEIELAKSRAAQEDNEIERKKMETHKNRKSAAGFMSDDLKVYRKQEVVLGTIDDMKMRRVTKNEEEDENL</sequence>
<protein>
    <submittedName>
        <fullName evidence="3">Transcription factor TFIIIB component B</fullName>
    </submittedName>
</protein>
<proteinExistence type="predicted"/>
<dbReference type="InterPro" id="IPR017884">
    <property type="entry name" value="SANT_dom"/>
</dbReference>
<keyword evidence="4" id="KW-1185">Reference proteome</keyword>
<accession>A0ABR4NRG9</accession>
<name>A0ABR4NRG9_9SACH</name>
<organism evidence="3 4">
    <name type="scientific">Nakaseomyces bracarensis</name>
    <dbReference type="NCBI Taxonomy" id="273131"/>
    <lineage>
        <taxon>Eukaryota</taxon>
        <taxon>Fungi</taxon>
        <taxon>Dikarya</taxon>
        <taxon>Ascomycota</taxon>
        <taxon>Saccharomycotina</taxon>
        <taxon>Saccharomycetes</taxon>
        <taxon>Saccharomycetales</taxon>
        <taxon>Saccharomycetaceae</taxon>
        <taxon>Nakaseomyces</taxon>
    </lineage>
</organism>
<dbReference type="PROSITE" id="PS51293">
    <property type="entry name" value="SANT"/>
    <property type="match status" value="1"/>
</dbReference>
<feature type="compositionally biased region" description="Basic and acidic residues" evidence="1">
    <location>
        <begin position="48"/>
        <end position="63"/>
    </location>
</feature>